<gene>
    <name evidence="2" type="ORF">E4656_19815</name>
</gene>
<keyword evidence="1" id="KW-0472">Membrane</keyword>
<keyword evidence="1" id="KW-1133">Transmembrane helix</keyword>
<proteinExistence type="predicted"/>
<dbReference type="OrthoDB" id="7870117at2"/>
<evidence type="ECO:0000256" key="1">
    <source>
        <dbReference type="SAM" id="Phobius"/>
    </source>
</evidence>
<sequence>MADAEFAQRRTRALQLLADKGLRRANYYPPLMRLVERLGMEMRPPHFMPFHQAVLVFGIYFGVVWGLLMWLLFWSSDGMAPSTAISTALAAGFLFGVVMAGWYQFDRRRHKLPSWEAL</sequence>
<feature type="transmembrane region" description="Helical" evidence="1">
    <location>
        <begin position="85"/>
        <end position="105"/>
    </location>
</feature>
<organism evidence="2 3">
    <name type="scientific">Natronospirillum operosum</name>
    <dbReference type="NCBI Taxonomy" id="2759953"/>
    <lineage>
        <taxon>Bacteria</taxon>
        <taxon>Pseudomonadati</taxon>
        <taxon>Pseudomonadota</taxon>
        <taxon>Gammaproteobacteria</taxon>
        <taxon>Oceanospirillales</taxon>
        <taxon>Natronospirillaceae</taxon>
        <taxon>Natronospirillum</taxon>
    </lineage>
</organism>
<feature type="transmembrane region" description="Helical" evidence="1">
    <location>
        <begin position="53"/>
        <end position="73"/>
    </location>
</feature>
<evidence type="ECO:0000313" key="3">
    <source>
        <dbReference type="Proteomes" id="UP000297475"/>
    </source>
</evidence>
<comment type="caution">
    <text evidence="2">The sequence shown here is derived from an EMBL/GenBank/DDBJ whole genome shotgun (WGS) entry which is preliminary data.</text>
</comment>
<evidence type="ECO:0000313" key="2">
    <source>
        <dbReference type="EMBL" id="TGG89986.1"/>
    </source>
</evidence>
<dbReference type="RefSeq" id="WP_135485064.1">
    <property type="nucleotide sequence ID" value="NZ_SRMF01000018.1"/>
</dbReference>
<dbReference type="InterPro" id="IPR045644">
    <property type="entry name" value="DUF6404"/>
</dbReference>
<keyword evidence="3" id="KW-1185">Reference proteome</keyword>
<reference evidence="2 3" key="1">
    <citation type="submission" date="2019-04" db="EMBL/GenBank/DDBJ databases">
        <title>Natronospirillum operosus gen. nov., sp. nov., a haloalkaliphilic satellite isolated from decaying biomass of laboratory culture of cyanobacterium Geitlerinema sp. and proposal of Natronospirillaceae fam. nov. and Saccharospirillaceae fam. nov.</title>
        <authorList>
            <person name="Kevbrin V."/>
            <person name="Boltyanskaya Y."/>
            <person name="Koziaeva V."/>
            <person name="Grouzdev D.S."/>
            <person name="Park M."/>
            <person name="Cho J."/>
        </authorList>
    </citation>
    <scope>NUCLEOTIDE SEQUENCE [LARGE SCALE GENOMIC DNA]</scope>
    <source>
        <strain evidence="2 3">G-116</strain>
    </source>
</reference>
<keyword evidence="1" id="KW-0812">Transmembrane</keyword>
<dbReference type="AlphaFoldDB" id="A0A4Z0W1B2"/>
<dbReference type="EMBL" id="SRMF01000018">
    <property type="protein sequence ID" value="TGG89986.1"/>
    <property type="molecule type" value="Genomic_DNA"/>
</dbReference>
<name>A0A4Z0W1B2_9GAMM</name>
<dbReference type="Pfam" id="PF19942">
    <property type="entry name" value="DUF6404"/>
    <property type="match status" value="1"/>
</dbReference>
<protein>
    <submittedName>
        <fullName evidence="2">Uncharacterized protein</fullName>
    </submittedName>
</protein>
<dbReference type="Proteomes" id="UP000297475">
    <property type="component" value="Unassembled WGS sequence"/>
</dbReference>
<accession>A0A4Z0W1B2</accession>